<keyword evidence="2" id="KW-1133">Transmembrane helix</keyword>
<evidence type="ECO:0000256" key="2">
    <source>
        <dbReference type="SAM" id="Phobius"/>
    </source>
</evidence>
<feature type="compositionally biased region" description="Low complexity" evidence="1">
    <location>
        <begin position="274"/>
        <end position="295"/>
    </location>
</feature>
<evidence type="ECO:0000313" key="4">
    <source>
        <dbReference type="Proteomes" id="UP001501725"/>
    </source>
</evidence>
<comment type="caution">
    <text evidence="3">The sequence shown here is derived from an EMBL/GenBank/DDBJ whole genome shotgun (WGS) entry which is preliminary data.</text>
</comment>
<accession>A0ABP8HQG5</accession>
<feature type="compositionally biased region" description="Polar residues" evidence="1">
    <location>
        <begin position="104"/>
        <end position="118"/>
    </location>
</feature>
<feature type="region of interest" description="Disordered" evidence="1">
    <location>
        <begin position="78"/>
        <end position="324"/>
    </location>
</feature>
<organism evidence="3 4">
    <name type="scientific">Flaviaesturariibacter amylovorans</name>
    <dbReference type="NCBI Taxonomy" id="1084520"/>
    <lineage>
        <taxon>Bacteria</taxon>
        <taxon>Pseudomonadati</taxon>
        <taxon>Bacteroidota</taxon>
        <taxon>Chitinophagia</taxon>
        <taxon>Chitinophagales</taxon>
        <taxon>Chitinophagaceae</taxon>
        <taxon>Flaviaestuariibacter</taxon>
    </lineage>
</organism>
<protein>
    <recommendedName>
        <fullName evidence="5">Outer membrane protein beta-barrel domain-containing protein</fullName>
    </recommendedName>
</protein>
<feature type="compositionally biased region" description="Polar residues" evidence="1">
    <location>
        <begin position="222"/>
        <end position="258"/>
    </location>
</feature>
<proteinExistence type="predicted"/>
<evidence type="ECO:0000313" key="3">
    <source>
        <dbReference type="EMBL" id="GAA4342702.1"/>
    </source>
</evidence>
<feature type="compositionally biased region" description="Low complexity" evidence="1">
    <location>
        <begin position="78"/>
        <end position="92"/>
    </location>
</feature>
<sequence length="541" mass="58027">MSKLPPYEERDRQWDDMPLPDADVAWQQMNALLDKEERRRPLLPPFLVSCAGIGLLAAALIGGGWWLLAGDRDDTVGRATPPAATVPAGTAPSTREPVDLPAAASNTPRTADAQNGSDGTPPPAAGSPVTKTPGTTGGTNNGTTNGSTPSATGTGTPTAGKSSEASRAATSGKPADGAHSNPTVTAMRSRVKSSSHPTGLLRSGRSSNDGSVARDPKRLVTKQGTPANAGTATMQDPTTPANAQATTGAPTNPQNLENPLSPAVRLPQDSVRKTTIATTAGPGSPAAGPATGKPADSLQSSDSSANPQNLQNPQNPKNPSSKPLILSAGVGLQQLLVVDGQQPTPYNYRGGSGFLSDHVPSVYLRAEKGRWFLQGEVKLSAPQLFRSFAYSQKTVYDTANAQLQVTRNRLRKAYYHQLPLTLNYRVWKGWSIGAGGMYSVFYRALSEQEISTRAITPGATVSSVTRRVPIPEYRDSFLLRSQVHLLLQTDYSWRRWSLGLRYKRDLQPFIRFTRPDGTVEDQHNHSLEAVLRFRLWQSKRR</sequence>
<dbReference type="Proteomes" id="UP001501725">
    <property type="component" value="Unassembled WGS sequence"/>
</dbReference>
<feature type="compositionally biased region" description="Low complexity" evidence="1">
    <location>
        <begin position="141"/>
        <end position="162"/>
    </location>
</feature>
<feature type="compositionally biased region" description="Polar residues" evidence="1">
    <location>
        <begin position="180"/>
        <end position="197"/>
    </location>
</feature>
<keyword evidence="4" id="KW-1185">Reference proteome</keyword>
<evidence type="ECO:0000256" key="1">
    <source>
        <dbReference type="SAM" id="MobiDB-lite"/>
    </source>
</evidence>
<feature type="compositionally biased region" description="Low complexity" evidence="1">
    <location>
        <begin position="306"/>
        <end position="324"/>
    </location>
</feature>
<feature type="transmembrane region" description="Helical" evidence="2">
    <location>
        <begin position="46"/>
        <end position="68"/>
    </location>
</feature>
<name>A0ABP8HQG5_9BACT</name>
<reference evidence="4" key="1">
    <citation type="journal article" date="2019" name="Int. J. Syst. Evol. Microbiol.">
        <title>The Global Catalogue of Microorganisms (GCM) 10K type strain sequencing project: providing services to taxonomists for standard genome sequencing and annotation.</title>
        <authorList>
            <consortium name="The Broad Institute Genomics Platform"/>
            <consortium name="The Broad Institute Genome Sequencing Center for Infectious Disease"/>
            <person name="Wu L."/>
            <person name="Ma J."/>
        </authorList>
    </citation>
    <scope>NUCLEOTIDE SEQUENCE [LARGE SCALE GENOMIC DNA]</scope>
    <source>
        <strain evidence="4">JCM 17919</strain>
    </source>
</reference>
<dbReference type="EMBL" id="BAABGY010000016">
    <property type="protein sequence ID" value="GAA4342702.1"/>
    <property type="molecule type" value="Genomic_DNA"/>
</dbReference>
<keyword evidence="2" id="KW-0812">Transmembrane</keyword>
<gene>
    <name evidence="3" type="ORF">GCM10023184_42380</name>
</gene>
<evidence type="ECO:0008006" key="5">
    <source>
        <dbReference type="Google" id="ProtNLM"/>
    </source>
</evidence>
<keyword evidence="2" id="KW-0472">Membrane</keyword>
<dbReference type="RefSeq" id="WP_345257953.1">
    <property type="nucleotide sequence ID" value="NZ_BAABGY010000016.1"/>
</dbReference>